<feature type="region of interest" description="Disordered" evidence="1">
    <location>
        <begin position="712"/>
        <end position="796"/>
    </location>
</feature>
<protein>
    <submittedName>
        <fullName evidence="2">Uncharacterized protein</fullName>
    </submittedName>
</protein>
<feature type="compositionally biased region" description="Low complexity" evidence="1">
    <location>
        <begin position="587"/>
        <end position="597"/>
    </location>
</feature>
<feature type="compositionally biased region" description="Polar residues" evidence="1">
    <location>
        <begin position="496"/>
        <end position="518"/>
    </location>
</feature>
<feature type="compositionally biased region" description="Basic residues" evidence="1">
    <location>
        <begin position="767"/>
        <end position="778"/>
    </location>
</feature>
<sequence length="907" mass="99309">MSNESELANGARLQISKAAWFSGAWNGEAEGLPLPPGYSVYLTSSGLDLELSEASRVGIERMGLDPGLAMSSLTIPFRDIATLAVMEDSIFRGCINISGVNFPLDLIMPYGLQSVCRGPCANLHILIEKRSGEALLLFLARDRGHVRLPNPLDSDAVWRKLKRDFFKCHTSREGTLSSANAHFAQGRDSLPTVFPSRTTVVSGWGSEGRVVSVNTFWSFSSTSKKIMMEQRDAQRVKLLHLVSLAPPPSVCPPYRFPDMVEWHLDDPEYRPPVRWSAAYTAFNNWYAYGIDPRETIERFQDISIRLPNLPFMLFLRESFIPNSQRGAFGSPSTADMSSCGENESISDWSESMTPSEPESFLLEEISSPLREIRGDRRDAERDLAEEGSETTDPRADSGKNQSGALFGPFGSVLKEIPAQPHGDEGPSLTEPAVKRPSSPAHRKVCSFAHDDNSSRLEESLSELSEEEGEAVLLADIALELTNEWSNDKGFTEEGGSATNPKHQNQESQKSSLIGSSSRLRNDPLSVLPGDSEPPDPGDDCGDPMNFPSSSRVPAEESKLVIFSWERPEARDYLVRAATSPTVPPPFAGGSAFEGSSSVTVETVTLERRQRSQSSEGSKDETSKTAPPSRPDNAREERRVSGRLGEQIASSALSSASEQQDRKDIRGNRPSSGDARPRSAHSTPPLLRSAGRCKNRGQKLLDFIRPIIGAAATATSESQHSPGQQRFTPKPSGDSGPLSFDDAEGFEEAQSSCGHPTFEAQQQEQHQRQRKRKRIRQQSRRPPQVDPYSPRAPRRLGGVLVRVSFPLGSLQRSTSVSRFEWEWKRVSGPTAAAGEEEDADGRRDGGTGHPQSQQGMAESQRGGESSSRVDFSHPHSRGIKQNYGNGFVPHMTASHNGLSAGANETLRG</sequence>
<reference evidence="2" key="1">
    <citation type="submission" date="2014-11" db="EMBL/GenBank/DDBJ databases">
        <authorList>
            <person name="Otto D Thomas"/>
            <person name="Naeem Raeece"/>
        </authorList>
    </citation>
    <scope>NUCLEOTIDE SEQUENCE</scope>
</reference>
<gene>
    <name evidence="2" type="ORF">Cvel_11911</name>
</gene>
<accession>A0A0G4I8P0</accession>
<feature type="compositionally biased region" description="Polar residues" evidence="1">
    <location>
        <begin position="848"/>
        <end position="868"/>
    </location>
</feature>
<name>A0A0G4I8P0_9ALVE</name>
<evidence type="ECO:0000313" key="2">
    <source>
        <dbReference type="EMBL" id="CEM53381.1"/>
    </source>
</evidence>
<feature type="region of interest" description="Disordered" evidence="1">
    <location>
        <begin position="326"/>
        <end position="467"/>
    </location>
</feature>
<dbReference type="AlphaFoldDB" id="A0A0G4I8P0"/>
<evidence type="ECO:0000256" key="1">
    <source>
        <dbReference type="SAM" id="MobiDB-lite"/>
    </source>
</evidence>
<dbReference type="EMBL" id="CDMZ01005655">
    <property type="protein sequence ID" value="CEM53381.1"/>
    <property type="molecule type" value="Genomic_DNA"/>
</dbReference>
<feature type="compositionally biased region" description="Polar residues" evidence="1">
    <location>
        <begin position="326"/>
        <end position="356"/>
    </location>
</feature>
<organism evidence="2">
    <name type="scientific">Chromera velia CCMP2878</name>
    <dbReference type="NCBI Taxonomy" id="1169474"/>
    <lineage>
        <taxon>Eukaryota</taxon>
        <taxon>Sar</taxon>
        <taxon>Alveolata</taxon>
        <taxon>Colpodellida</taxon>
        <taxon>Chromeraceae</taxon>
        <taxon>Chromera</taxon>
    </lineage>
</organism>
<feature type="region of interest" description="Disordered" evidence="1">
    <location>
        <begin position="578"/>
        <end position="693"/>
    </location>
</feature>
<feature type="region of interest" description="Disordered" evidence="1">
    <location>
        <begin position="821"/>
        <end position="907"/>
    </location>
</feature>
<feature type="compositionally biased region" description="Basic and acidic residues" evidence="1">
    <location>
        <begin position="448"/>
        <end position="458"/>
    </location>
</feature>
<feature type="region of interest" description="Disordered" evidence="1">
    <location>
        <begin position="485"/>
        <end position="555"/>
    </location>
</feature>
<feature type="compositionally biased region" description="Polar residues" evidence="1">
    <location>
        <begin position="712"/>
        <end position="726"/>
    </location>
</feature>
<proteinExistence type="predicted"/>
<dbReference type="VEuPathDB" id="CryptoDB:Cvel_11911"/>
<feature type="compositionally biased region" description="Acidic residues" evidence="1">
    <location>
        <begin position="532"/>
        <end position="541"/>
    </location>
</feature>
<feature type="compositionally biased region" description="Basic and acidic residues" evidence="1">
    <location>
        <begin position="370"/>
        <end position="384"/>
    </location>
</feature>